<gene>
    <name evidence="2" type="ORF">Vbra_8784</name>
</gene>
<evidence type="ECO:0000313" key="3">
    <source>
        <dbReference type="Proteomes" id="UP000041254"/>
    </source>
</evidence>
<protein>
    <recommendedName>
        <fullName evidence="4">Potassium channel tetramerisation-type BTB domain-containing protein</fullName>
    </recommendedName>
</protein>
<evidence type="ECO:0000256" key="1">
    <source>
        <dbReference type="SAM" id="MobiDB-lite"/>
    </source>
</evidence>
<dbReference type="OrthoDB" id="2414723at2759"/>
<dbReference type="InParanoid" id="A0A0G4F453"/>
<accession>A0A0G4F453</accession>
<reference evidence="2 3" key="1">
    <citation type="submission" date="2014-11" db="EMBL/GenBank/DDBJ databases">
        <authorList>
            <person name="Zhu J."/>
            <person name="Qi W."/>
            <person name="Song R."/>
        </authorList>
    </citation>
    <scope>NUCLEOTIDE SEQUENCE [LARGE SCALE GENOMIC DNA]</scope>
</reference>
<name>A0A0G4F453_VITBC</name>
<evidence type="ECO:0008006" key="4">
    <source>
        <dbReference type="Google" id="ProtNLM"/>
    </source>
</evidence>
<feature type="region of interest" description="Disordered" evidence="1">
    <location>
        <begin position="189"/>
        <end position="209"/>
    </location>
</feature>
<proteinExistence type="predicted"/>
<sequence length="578" mass="64237">MSDGAAAAAAAAGGKRKRCPAVLDEDNDVRTWLQMGKEQMDIIQDALNQTLAKIEQREQALGGRVGEIVPTVQLMRQELHFNVCGVYMKARRSTLCVLRGSVLATLCGGRYDEALIKDADEKYFLPFYPVAFQWLIGELALYEVGDVDDITLPDTKQNDAAFSYWVEYLMANPSAKRRAMHVRIPPITQDHPHQQQQDGQGEGEGEQPEVDTEFVAAQLPDIIRKAMAEKACEHQRLTAIKPLLKSGNQADDALVSIDVFGTTVTITMAVAKSLGDDSTFANRFIKYDPSVMTVPVDYVRRVADIVTRAYVRGTDVTAEDVQSSRGDTNDKAFRNALNMYGLDSDRYLGPKDGLLTTEHLHKMRQWTAHIRNAPNNIPLCVGEPVVRIYKATKDGWKWLDFIEAVKGHSPLLLISKVADSNEHFALIIEGPIEVTGTAESIHDTMSFAFKLRGTDSHPHVGYIGQHDTMLIAGTQERVTNLVDLSSPSEAMAVLAPSRFTFGIRPAAQIGAPAAASDETMRRCQGIMLEDDQPDGWWQWQRPSVRPSDHGWDDDRVFLPVSVKGWHFDISELEAYQLA</sequence>
<keyword evidence="3" id="KW-1185">Reference proteome</keyword>
<dbReference type="Proteomes" id="UP000041254">
    <property type="component" value="Unassembled WGS sequence"/>
</dbReference>
<dbReference type="VEuPathDB" id="CryptoDB:Vbra_8784"/>
<dbReference type="PhylomeDB" id="A0A0G4F453"/>
<dbReference type="AlphaFoldDB" id="A0A0G4F453"/>
<organism evidence="2 3">
    <name type="scientific">Vitrella brassicaformis (strain CCMP3155)</name>
    <dbReference type="NCBI Taxonomy" id="1169540"/>
    <lineage>
        <taxon>Eukaryota</taxon>
        <taxon>Sar</taxon>
        <taxon>Alveolata</taxon>
        <taxon>Colpodellida</taxon>
        <taxon>Vitrellaceae</taxon>
        <taxon>Vitrella</taxon>
    </lineage>
</organism>
<evidence type="ECO:0000313" key="2">
    <source>
        <dbReference type="EMBL" id="CEM06807.1"/>
    </source>
</evidence>
<dbReference type="EMBL" id="CDMY01000371">
    <property type="protein sequence ID" value="CEM06807.1"/>
    <property type="molecule type" value="Genomic_DNA"/>
</dbReference>